<reference evidence="6 7" key="1">
    <citation type="submission" date="2016-03" db="EMBL/GenBank/DDBJ databases">
        <authorList>
            <person name="Ploux O."/>
        </authorList>
    </citation>
    <scope>NUCLEOTIDE SEQUENCE [LARGE SCALE GENOMIC DNA]</scope>
    <source>
        <strain evidence="6 7">R-45378</strain>
    </source>
</reference>
<proteinExistence type="inferred from homology"/>
<name>A0A177MZU4_9GAMM</name>
<dbReference type="PROSITE" id="PS51891">
    <property type="entry name" value="CENP_V_GFA"/>
    <property type="match status" value="1"/>
</dbReference>
<dbReference type="Proteomes" id="UP000077857">
    <property type="component" value="Unassembled WGS sequence"/>
</dbReference>
<dbReference type="EMBL" id="LUUJ01000123">
    <property type="protein sequence ID" value="OAI11237.1"/>
    <property type="molecule type" value="Genomic_DNA"/>
</dbReference>
<evidence type="ECO:0000256" key="2">
    <source>
        <dbReference type="ARBA" id="ARBA00022723"/>
    </source>
</evidence>
<gene>
    <name evidence="6" type="ORF">A1507_03310</name>
</gene>
<dbReference type="SUPFAM" id="SSF51316">
    <property type="entry name" value="Mss4-like"/>
    <property type="match status" value="1"/>
</dbReference>
<evidence type="ECO:0000313" key="6">
    <source>
        <dbReference type="EMBL" id="OAI11237.1"/>
    </source>
</evidence>
<feature type="domain" description="CENP-V/GFA" evidence="5">
    <location>
        <begin position="6"/>
        <end position="117"/>
    </location>
</feature>
<evidence type="ECO:0000256" key="1">
    <source>
        <dbReference type="ARBA" id="ARBA00005495"/>
    </source>
</evidence>
<evidence type="ECO:0000256" key="3">
    <source>
        <dbReference type="ARBA" id="ARBA00022833"/>
    </source>
</evidence>
<dbReference type="AlphaFoldDB" id="A0A177MZU4"/>
<dbReference type="PANTHER" id="PTHR33337">
    <property type="entry name" value="GFA DOMAIN-CONTAINING PROTEIN"/>
    <property type="match status" value="1"/>
</dbReference>
<dbReference type="RefSeq" id="WP_064042373.1">
    <property type="nucleotide sequence ID" value="NZ_LUUJ01000123.1"/>
</dbReference>
<dbReference type="InterPro" id="IPR006913">
    <property type="entry name" value="CENP-V/GFA"/>
</dbReference>
<sequence>MSETTLNGSCLCGAVKFQVRGEAQRFYHCHCQRCRKASGSGHASNLFLSNATLNFSQGETLLKRYKVPEAQRFARQFCSECGCAVARFIPELEAVLIPAGTLDDEAPIQPQARIFWDSRAAWSCAGDDLPRFATYPT</sequence>
<evidence type="ECO:0000259" key="5">
    <source>
        <dbReference type="PROSITE" id="PS51891"/>
    </source>
</evidence>
<accession>A0A177MZU4</accession>
<keyword evidence="3" id="KW-0862">Zinc</keyword>
<comment type="caution">
    <text evidence="6">The sequence shown here is derived from an EMBL/GenBank/DDBJ whole genome shotgun (WGS) entry which is preliminary data.</text>
</comment>
<dbReference type="Pfam" id="PF04828">
    <property type="entry name" value="GFA"/>
    <property type="match status" value="1"/>
</dbReference>
<keyword evidence="2" id="KW-0479">Metal-binding</keyword>
<dbReference type="InterPro" id="IPR011057">
    <property type="entry name" value="Mss4-like_sf"/>
</dbReference>
<evidence type="ECO:0000256" key="4">
    <source>
        <dbReference type="ARBA" id="ARBA00023239"/>
    </source>
</evidence>
<organism evidence="6 7">
    <name type="scientific">Methylomonas koyamae</name>
    <dbReference type="NCBI Taxonomy" id="702114"/>
    <lineage>
        <taxon>Bacteria</taxon>
        <taxon>Pseudomonadati</taxon>
        <taxon>Pseudomonadota</taxon>
        <taxon>Gammaproteobacteria</taxon>
        <taxon>Methylococcales</taxon>
        <taxon>Methylococcaceae</taxon>
        <taxon>Methylomonas</taxon>
    </lineage>
</organism>
<dbReference type="OrthoDB" id="7765631at2"/>
<dbReference type="PANTHER" id="PTHR33337:SF40">
    <property type="entry name" value="CENP-V_GFA DOMAIN-CONTAINING PROTEIN-RELATED"/>
    <property type="match status" value="1"/>
</dbReference>
<keyword evidence="4" id="KW-0456">Lyase</keyword>
<dbReference type="GO" id="GO:0016846">
    <property type="term" value="F:carbon-sulfur lyase activity"/>
    <property type="evidence" value="ECO:0007669"/>
    <property type="project" value="InterPro"/>
</dbReference>
<dbReference type="Gene3D" id="3.90.1590.10">
    <property type="entry name" value="glutathione-dependent formaldehyde- activating enzyme (gfa)"/>
    <property type="match status" value="1"/>
</dbReference>
<protein>
    <submittedName>
        <fullName evidence="6">Aldehyde-activating protein</fullName>
    </submittedName>
</protein>
<evidence type="ECO:0000313" key="7">
    <source>
        <dbReference type="Proteomes" id="UP000077857"/>
    </source>
</evidence>
<dbReference type="GO" id="GO:0046872">
    <property type="term" value="F:metal ion binding"/>
    <property type="evidence" value="ECO:0007669"/>
    <property type="project" value="UniProtKB-KW"/>
</dbReference>
<comment type="similarity">
    <text evidence="1">Belongs to the Gfa family.</text>
</comment>